<evidence type="ECO:0000313" key="2">
    <source>
        <dbReference type="EMBL" id="ACO66357.1"/>
    </source>
</evidence>
<dbReference type="RefSeq" id="XP_002505099.1">
    <property type="nucleotide sequence ID" value="XM_002505053.1"/>
</dbReference>
<evidence type="ECO:0000256" key="1">
    <source>
        <dbReference type="SAM" id="MobiDB-lite"/>
    </source>
</evidence>
<organism evidence="2 3">
    <name type="scientific">Micromonas commoda (strain RCC299 / NOUM17 / CCMP2709)</name>
    <name type="common">Picoplanktonic green alga</name>
    <dbReference type="NCBI Taxonomy" id="296587"/>
    <lineage>
        <taxon>Eukaryota</taxon>
        <taxon>Viridiplantae</taxon>
        <taxon>Chlorophyta</taxon>
        <taxon>Mamiellophyceae</taxon>
        <taxon>Mamiellales</taxon>
        <taxon>Mamiellaceae</taxon>
        <taxon>Micromonas</taxon>
    </lineage>
</organism>
<accession>C1EDF7</accession>
<evidence type="ECO:0000313" key="3">
    <source>
        <dbReference type="Proteomes" id="UP000002009"/>
    </source>
</evidence>
<gene>
    <name evidence="2" type="ORF">MICPUN_114082</name>
</gene>
<reference evidence="2 3" key="1">
    <citation type="journal article" date="2009" name="Science">
        <title>Green evolution and dynamic adaptations revealed by genomes of the marine picoeukaryotes Micromonas.</title>
        <authorList>
            <person name="Worden A.Z."/>
            <person name="Lee J.H."/>
            <person name="Mock T."/>
            <person name="Rouze P."/>
            <person name="Simmons M.P."/>
            <person name="Aerts A.L."/>
            <person name="Allen A.E."/>
            <person name="Cuvelier M.L."/>
            <person name="Derelle E."/>
            <person name="Everett M.V."/>
            <person name="Foulon E."/>
            <person name="Grimwood J."/>
            <person name="Gundlach H."/>
            <person name="Henrissat B."/>
            <person name="Napoli C."/>
            <person name="McDonald S.M."/>
            <person name="Parker M.S."/>
            <person name="Rombauts S."/>
            <person name="Salamov A."/>
            <person name="Von Dassow P."/>
            <person name="Badger J.H."/>
            <person name="Coutinho P.M."/>
            <person name="Demir E."/>
            <person name="Dubchak I."/>
            <person name="Gentemann C."/>
            <person name="Eikrem W."/>
            <person name="Gready J.E."/>
            <person name="John U."/>
            <person name="Lanier W."/>
            <person name="Lindquist E.A."/>
            <person name="Lucas S."/>
            <person name="Mayer K.F."/>
            <person name="Moreau H."/>
            <person name="Not F."/>
            <person name="Otillar R."/>
            <person name="Panaud O."/>
            <person name="Pangilinan J."/>
            <person name="Paulsen I."/>
            <person name="Piegu B."/>
            <person name="Poliakov A."/>
            <person name="Robbens S."/>
            <person name="Schmutz J."/>
            <person name="Toulza E."/>
            <person name="Wyss T."/>
            <person name="Zelensky A."/>
            <person name="Zhou K."/>
            <person name="Armbrust E.V."/>
            <person name="Bhattacharya D."/>
            <person name="Goodenough U.W."/>
            <person name="Van de Peer Y."/>
            <person name="Grigoriev I.V."/>
        </authorList>
    </citation>
    <scope>NUCLEOTIDE SEQUENCE [LARGE SCALE GENOMIC DNA]</scope>
    <source>
        <strain evidence="3">RCC299 / NOUM17</strain>
    </source>
</reference>
<dbReference type="EMBL" id="CP001330">
    <property type="protein sequence ID" value="ACO66357.1"/>
    <property type="molecule type" value="Genomic_DNA"/>
</dbReference>
<sequence length="97" mass="10582">MLPLAPVCFPLTCPPVAPRGVGATCADADETASLRRLEHELEVQVRQRSLIRKALADVTPMGQKTTRGVVGNDMVTDEVDNAMDDVDSEPDDDRDFE</sequence>
<proteinExistence type="predicted"/>
<dbReference type="AlphaFoldDB" id="C1EDF7"/>
<feature type="compositionally biased region" description="Acidic residues" evidence="1">
    <location>
        <begin position="75"/>
        <end position="97"/>
    </location>
</feature>
<dbReference type="OMA" id="GNDMVTD"/>
<protein>
    <submittedName>
        <fullName evidence="2">Uncharacterized protein</fullName>
    </submittedName>
</protein>
<dbReference type="GeneID" id="8247212"/>
<dbReference type="KEGG" id="mis:MICPUN_114082"/>
<name>C1EDF7_MICCC</name>
<dbReference type="InParanoid" id="C1EDF7"/>
<dbReference type="Proteomes" id="UP000002009">
    <property type="component" value="Chromosome 11"/>
</dbReference>
<keyword evidence="3" id="KW-1185">Reference proteome</keyword>
<feature type="region of interest" description="Disordered" evidence="1">
    <location>
        <begin position="63"/>
        <end position="97"/>
    </location>
</feature>